<protein>
    <submittedName>
        <fullName evidence="1">TIGR02265 family protein</fullName>
    </submittedName>
</protein>
<name>A0A7Y4IMQ1_MYXXA</name>
<evidence type="ECO:0000313" key="2">
    <source>
        <dbReference type="Proteomes" id="UP000533080"/>
    </source>
</evidence>
<organism evidence="1 2">
    <name type="scientific">Myxococcus xanthus</name>
    <dbReference type="NCBI Taxonomy" id="34"/>
    <lineage>
        <taxon>Bacteria</taxon>
        <taxon>Pseudomonadati</taxon>
        <taxon>Myxococcota</taxon>
        <taxon>Myxococcia</taxon>
        <taxon>Myxococcales</taxon>
        <taxon>Cystobacterineae</taxon>
        <taxon>Myxococcaceae</taxon>
        <taxon>Myxococcus</taxon>
    </lineage>
</organism>
<evidence type="ECO:0000313" key="1">
    <source>
        <dbReference type="EMBL" id="NOJ82073.1"/>
    </source>
</evidence>
<dbReference type="Pfam" id="PF09536">
    <property type="entry name" value="DUF2378"/>
    <property type="match status" value="1"/>
</dbReference>
<reference evidence="1 2" key="1">
    <citation type="submission" date="2020-05" db="EMBL/GenBank/DDBJ databases">
        <authorList>
            <person name="Whitworth D."/>
        </authorList>
    </citation>
    <scope>NUCLEOTIDE SEQUENCE [LARGE SCALE GENOMIC DNA]</scope>
    <source>
        <strain evidence="1 2">AM005</strain>
    </source>
</reference>
<dbReference type="EMBL" id="JABFNT010000112">
    <property type="protein sequence ID" value="NOJ82073.1"/>
    <property type="molecule type" value="Genomic_DNA"/>
</dbReference>
<accession>A0A7Y4IMQ1</accession>
<proteinExistence type="predicted"/>
<gene>
    <name evidence="1" type="ORF">HNV28_27730</name>
</gene>
<dbReference type="Proteomes" id="UP000533080">
    <property type="component" value="Unassembled WGS sequence"/>
</dbReference>
<dbReference type="AlphaFoldDB" id="A0A7Y4IMQ1"/>
<dbReference type="NCBIfam" id="TIGR02265">
    <property type="entry name" value="Mxa_TIGR02265"/>
    <property type="match status" value="1"/>
</dbReference>
<comment type="caution">
    <text evidence="1">The sequence shown here is derived from an EMBL/GenBank/DDBJ whole genome shotgun (WGS) entry which is preliminary data.</text>
</comment>
<dbReference type="InterPro" id="IPR011751">
    <property type="entry name" value="Mxa_paralog_2265"/>
</dbReference>
<sequence>MRRRAMPSNKAELEARLAAAHPGDSVRGLFFKSVLSFVQQQAGLPALETVRQGALGAAYTDLLTYPARDFLTLLYRAADALEPLLGPEDAVFHACGEKDVTRFSTGPGMLIFGIISRGDPQKLFAGAQMGYGAAVSYGSRDYVPTGPTSGTLHMRRDMLPPAYHEGILTGALKVLGLRGTARATPRGIDSADYDIQWA</sequence>